<reference evidence="3" key="1">
    <citation type="submission" date="2016-10" db="EMBL/GenBank/DDBJ databases">
        <title>Frankia sp. NRRL B-16386 Genome sequencing.</title>
        <authorList>
            <person name="Ghodhbane-Gtari F."/>
            <person name="Swanson E."/>
            <person name="Gueddou A."/>
            <person name="Hezbri K."/>
            <person name="Ktari K."/>
            <person name="Nouioui I."/>
            <person name="Morris K."/>
            <person name="Simpson S."/>
            <person name="Abebe-Akele F."/>
            <person name="Thomas K."/>
            <person name="Gtari M."/>
            <person name="Tisa L.S."/>
        </authorList>
    </citation>
    <scope>NUCLEOTIDE SEQUENCE [LARGE SCALE GENOMIC DNA]</scope>
    <source>
        <strain evidence="3">NRRL B-16386</strain>
    </source>
</reference>
<dbReference type="GO" id="GO:0003824">
    <property type="term" value="F:catalytic activity"/>
    <property type="evidence" value="ECO:0007669"/>
    <property type="project" value="UniProtKB-ARBA"/>
</dbReference>
<dbReference type="SUPFAM" id="SSF53474">
    <property type="entry name" value="alpha/beta-Hydrolases"/>
    <property type="match status" value="1"/>
</dbReference>
<dbReference type="Proteomes" id="UP000188929">
    <property type="component" value="Unassembled WGS sequence"/>
</dbReference>
<dbReference type="Gene3D" id="3.40.50.1820">
    <property type="entry name" value="alpha/beta hydrolase"/>
    <property type="match status" value="1"/>
</dbReference>
<keyword evidence="3" id="KW-1185">Reference proteome</keyword>
<protein>
    <recommendedName>
        <fullName evidence="1">AB hydrolase-1 domain-containing protein</fullName>
    </recommendedName>
</protein>
<feature type="domain" description="AB hydrolase-1" evidence="1">
    <location>
        <begin position="7"/>
        <end position="220"/>
    </location>
</feature>
<evidence type="ECO:0000259" key="1">
    <source>
        <dbReference type="Pfam" id="PF12697"/>
    </source>
</evidence>
<dbReference type="PANTHER" id="PTHR37017">
    <property type="entry name" value="AB HYDROLASE-1 DOMAIN-CONTAINING PROTEIN-RELATED"/>
    <property type="match status" value="1"/>
</dbReference>
<dbReference type="OrthoDB" id="9814966at2"/>
<dbReference type="InterPro" id="IPR000073">
    <property type="entry name" value="AB_hydrolase_1"/>
</dbReference>
<dbReference type="RefSeq" id="WP_076818860.1">
    <property type="nucleotide sequence ID" value="NZ_MOMC01000043.1"/>
</dbReference>
<proteinExistence type="predicted"/>
<comment type="caution">
    <text evidence="2">The sequence shown here is derived from an EMBL/GenBank/DDBJ whole genome shotgun (WGS) entry which is preliminary data.</text>
</comment>
<organism evidence="2 3">
    <name type="scientific">Pseudofrankia asymbiotica</name>
    <dbReference type="NCBI Taxonomy" id="1834516"/>
    <lineage>
        <taxon>Bacteria</taxon>
        <taxon>Bacillati</taxon>
        <taxon>Actinomycetota</taxon>
        <taxon>Actinomycetes</taxon>
        <taxon>Frankiales</taxon>
        <taxon>Frankiaceae</taxon>
        <taxon>Pseudofrankia</taxon>
    </lineage>
</organism>
<dbReference type="PANTHER" id="PTHR37017:SF11">
    <property type="entry name" value="ESTERASE_LIPASE_THIOESTERASE DOMAIN-CONTAINING PROTEIN"/>
    <property type="match status" value="1"/>
</dbReference>
<dbReference type="AlphaFoldDB" id="A0A1V2I8M5"/>
<gene>
    <name evidence="2" type="ORF">BL253_20860</name>
</gene>
<dbReference type="STRING" id="1834516.BL253_20860"/>
<dbReference type="InterPro" id="IPR052897">
    <property type="entry name" value="Sec-Metab_Biosynth_Hydrolase"/>
</dbReference>
<dbReference type="Pfam" id="PF12697">
    <property type="entry name" value="Abhydrolase_6"/>
    <property type="match status" value="1"/>
</dbReference>
<accession>A0A1V2I8M5</accession>
<evidence type="ECO:0000313" key="2">
    <source>
        <dbReference type="EMBL" id="ONH28051.1"/>
    </source>
</evidence>
<dbReference type="InterPro" id="IPR029058">
    <property type="entry name" value="AB_hydrolase_fold"/>
</dbReference>
<dbReference type="EMBL" id="MOMC01000043">
    <property type="protein sequence ID" value="ONH28051.1"/>
    <property type="molecule type" value="Genomic_DNA"/>
</dbReference>
<evidence type="ECO:0000313" key="3">
    <source>
        <dbReference type="Proteomes" id="UP000188929"/>
    </source>
</evidence>
<sequence length="230" mass="24590">MTAPGAVLVHGLWHGAWCWDAVRSALDELEVDSVAVELPLTDLAADARATRDALRAFGRPAVLVGHSYGGAVITAAGLHASVRELLYLAAFALDAGESVSRTGPGRGLPDTRLGEAMRLDEQTGEVTLDPVAGRGLLYGDVPDDVAAAAVARLRPVSRMVFRGVPDEIAWRKIPSTYVVCTRDEVINPELQRALARRATRGLEWPCGHSPAASRPEAVARLIAERVRLYG</sequence>
<name>A0A1V2I8M5_9ACTN</name>